<dbReference type="Gene3D" id="1.10.443.10">
    <property type="entry name" value="Intergrase catalytic core"/>
    <property type="match status" value="1"/>
</dbReference>
<dbReference type="InterPro" id="IPR025269">
    <property type="entry name" value="SAM-like_dom"/>
</dbReference>
<organism evidence="5">
    <name type="scientific">Blautia glucerasea</name>
    <dbReference type="NCBI Taxonomy" id="536633"/>
    <lineage>
        <taxon>Bacteria</taxon>
        <taxon>Bacillati</taxon>
        <taxon>Bacillota</taxon>
        <taxon>Clostridia</taxon>
        <taxon>Lachnospirales</taxon>
        <taxon>Lachnospiraceae</taxon>
        <taxon>Blautia</taxon>
    </lineage>
</organism>
<dbReference type="InterPro" id="IPR010998">
    <property type="entry name" value="Integrase_recombinase_N"/>
</dbReference>
<gene>
    <name evidence="5" type="primary">xerC_2</name>
    <name evidence="5" type="ORF">BGLFYP119_00685</name>
</gene>
<dbReference type="GO" id="GO:0006310">
    <property type="term" value="P:DNA recombination"/>
    <property type="evidence" value="ECO:0007669"/>
    <property type="project" value="UniProtKB-KW"/>
</dbReference>
<feature type="domain" description="Tyr recombinase" evidence="4">
    <location>
        <begin position="169"/>
        <end position="361"/>
    </location>
</feature>
<dbReference type="Pfam" id="PF00589">
    <property type="entry name" value="Phage_integrase"/>
    <property type="match status" value="1"/>
</dbReference>
<dbReference type="InterPro" id="IPR013762">
    <property type="entry name" value="Integrase-like_cat_sf"/>
</dbReference>
<dbReference type="PROSITE" id="PS51898">
    <property type="entry name" value="TYR_RECOMBINASE"/>
    <property type="match status" value="1"/>
</dbReference>
<dbReference type="GO" id="GO:0015074">
    <property type="term" value="P:DNA integration"/>
    <property type="evidence" value="ECO:0007669"/>
    <property type="project" value="InterPro"/>
</dbReference>
<name>A0A6N2RM67_9FIRM</name>
<evidence type="ECO:0000256" key="2">
    <source>
        <dbReference type="ARBA" id="ARBA00023125"/>
    </source>
</evidence>
<keyword evidence="2" id="KW-0238">DNA-binding</keyword>
<dbReference type="EMBL" id="CACRST010000009">
    <property type="protein sequence ID" value="VYS81271.1"/>
    <property type="molecule type" value="Genomic_DNA"/>
</dbReference>
<dbReference type="PANTHER" id="PTHR30349:SF64">
    <property type="entry name" value="PROPHAGE INTEGRASE INTD-RELATED"/>
    <property type="match status" value="1"/>
</dbReference>
<dbReference type="Pfam" id="PF13102">
    <property type="entry name" value="Phage_int_SAM_5"/>
    <property type="match status" value="1"/>
</dbReference>
<protein>
    <submittedName>
        <fullName evidence="5">Tyrosine recombinase XerC</fullName>
    </submittedName>
</protein>
<dbReference type="Gene3D" id="1.10.150.130">
    <property type="match status" value="1"/>
</dbReference>
<dbReference type="InterPro" id="IPR050090">
    <property type="entry name" value="Tyrosine_recombinase_XerCD"/>
</dbReference>
<dbReference type="CDD" id="cd01189">
    <property type="entry name" value="INT_ICEBs1_C_like"/>
    <property type="match status" value="1"/>
</dbReference>
<dbReference type="AlphaFoldDB" id="A0A6N2RM67"/>
<comment type="similarity">
    <text evidence="1">Belongs to the 'phage' integrase family.</text>
</comment>
<evidence type="ECO:0000259" key="4">
    <source>
        <dbReference type="PROSITE" id="PS51898"/>
    </source>
</evidence>
<evidence type="ECO:0000256" key="1">
    <source>
        <dbReference type="ARBA" id="ARBA00008857"/>
    </source>
</evidence>
<sequence>MWVEQTKQGKYKYIERYKCPLTGKYKRASVVLEKNTRQAQKQAQEALTLKIQRFYEHTEEPVTLTLSDLIEKYRKEQKKTVKQSTYKRNYHACETLKRILGADTLLSGLNAGYVRSAFLATGKDHSTLNEHLVRLKALIRWGYRNDYIPDITFLDKLERFSDKPHREKIEDKFLEADQVSELLEAMEEKHWKILTKFLVLSGLRFGEAAALERSDLDFMQRVIHVRENYDSNNKVVTTPKTRTSIRDVYMQDELYRLCRQLVAESISRTIISISSNNLIFVGADGDRINFFAYNKYLKGIAENILHRNVTPHMLRHTHASLMLESGVDVDSIARRLGHSDSKVTKEIYLHITKKLQDKENEKIKGIKIL</sequence>
<dbReference type="InterPro" id="IPR002104">
    <property type="entry name" value="Integrase_catalytic"/>
</dbReference>
<dbReference type="RefSeq" id="WP_156352715.1">
    <property type="nucleotide sequence ID" value="NZ_CACRST010000009.1"/>
</dbReference>
<evidence type="ECO:0000313" key="5">
    <source>
        <dbReference type="EMBL" id="VYS81271.1"/>
    </source>
</evidence>
<dbReference type="PANTHER" id="PTHR30349">
    <property type="entry name" value="PHAGE INTEGRASE-RELATED"/>
    <property type="match status" value="1"/>
</dbReference>
<keyword evidence="3" id="KW-0233">DNA recombination</keyword>
<evidence type="ECO:0000256" key="3">
    <source>
        <dbReference type="ARBA" id="ARBA00023172"/>
    </source>
</evidence>
<dbReference type="InterPro" id="IPR011010">
    <property type="entry name" value="DNA_brk_join_enz"/>
</dbReference>
<dbReference type="SUPFAM" id="SSF56349">
    <property type="entry name" value="DNA breaking-rejoining enzymes"/>
    <property type="match status" value="1"/>
</dbReference>
<proteinExistence type="inferred from homology"/>
<reference evidence="5" key="1">
    <citation type="submission" date="2019-11" db="EMBL/GenBank/DDBJ databases">
        <authorList>
            <person name="Feng L."/>
        </authorList>
    </citation>
    <scope>NUCLEOTIDE SEQUENCE</scope>
    <source>
        <strain evidence="5">BgluceraseaLFYP119</strain>
    </source>
</reference>
<dbReference type="GO" id="GO:0003677">
    <property type="term" value="F:DNA binding"/>
    <property type="evidence" value="ECO:0007669"/>
    <property type="project" value="UniProtKB-KW"/>
</dbReference>
<accession>A0A6N2RM67</accession>